<evidence type="ECO:0000256" key="1">
    <source>
        <dbReference type="SAM" id="MobiDB-lite"/>
    </source>
</evidence>
<proteinExistence type="predicted"/>
<accession>A0ABP1AXN8</accession>
<organism evidence="2 3">
    <name type="scientific">Sphagnum jensenii</name>
    <dbReference type="NCBI Taxonomy" id="128206"/>
    <lineage>
        <taxon>Eukaryota</taxon>
        <taxon>Viridiplantae</taxon>
        <taxon>Streptophyta</taxon>
        <taxon>Embryophyta</taxon>
        <taxon>Bryophyta</taxon>
        <taxon>Sphagnophytina</taxon>
        <taxon>Sphagnopsida</taxon>
        <taxon>Sphagnales</taxon>
        <taxon>Sphagnaceae</taxon>
        <taxon>Sphagnum</taxon>
    </lineage>
</organism>
<sequence length="83" mass="9262">MKKRKRRDAAAAEHETTCQQPSNSETKTDRWSDGKIPRGVTDRAGRTGKFWLAKSRTAGVNVCRPGGFAAATWHRIGQHLQDN</sequence>
<protein>
    <recommendedName>
        <fullName evidence="4">HNH endonuclease</fullName>
    </recommendedName>
</protein>
<dbReference type="Proteomes" id="UP001497522">
    <property type="component" value="Chromosome 17"/>
</dbReference>
<reference evidence="2" key="1">
    <citation type="submission" date="2024-03" db="EMBL/GenBank/DDBJ databases">
        <authorList>
            <consortium name="ELIXIR-Norway"/>
            <consortium name="Elixir Norway"/>
        </authorList>
    </citation>
    <scope>NUCLEOTIDE SEQUENCE</scope>
</reference>
<evidence type="ECO:0000313" key="3">
    <source>
        <dbReference type="Proteomes" id="UP001497522"/>
    </source>
</evidence>
<feature type="region of interest" description="Disordered" evidence="1">
    <location>
        <begin position="1"/>
        <end position="42"/>
    </location>
</feature>
<dbReference type="EMBL" id="OZ023718">
    <property type="protein sequence ID" value="CAK9867256.1"/>
    <property type="molecule type" value="Genomic_DNA"/>
</dbReference>
<name>A0ABP1AXN8_9BRYO</name>
<feature type="compositionally biased region" description="Basic and acidic residues" evidence="1">
    <location>
        <begin position="26"/>
        <end position="42"/>
    </location>
</feature>
<keyword evidence="3" id="KW-1185">Reference proteome</keyword>
<gene>
    <name evidence="2" type="ORF">CSSPJE1EN2_LOCUS10251</name>
</gene>
<evidence type="ECO:0000313" key="2">
    <source>
        <dbReference type="EMBL" id="CAK9867256.1"/>
    </source>
</evidence>
<evidence type="ECO:0008006" key="4">
    <source>
        <dbReference type="Google" id="ProtNLM"/>
    </source>
</evidence>